<accession>A0A0K2UF66</accession>
<organism evidence="1">
    <name type="scientific">Lepeophtheirus salmonis</name>
    <name type="common">Salmon louse</name>
    <name type="synonym">Caligus salmonis</name>
    <dbReference type="NCBI Taxonomy" id="72036"/>
    <lineage>
        <taxon>Eukaryota</taxon>
        <taxon>Metazoa</taxon>
        <taxon>Ecdysozoa</taxon>
        <taxon>Arthropoda</taxon>
        <taxon>Crustacea</taxon>
        <taxon>Multicrustacea</taxon>
        <taxon>Hexanauplia</taxon>
        <taxon>Copepoda</taxon>
        <taxon>Siphonostomatoida</taxon>
        <taxon>Caligidae</taxon>
        <taxon>Lepeophtheirus</taxon>
    </lineage>
</organism>
<evidence type="ECO:0000313" key="1">
    <source>
        <dbReference type="EMBL" id="CDW36602.1"/>
    </source>
</evidence>
<name>A0A0K2UF66_LEPSM</name>
<sequence>MRAHGTDLGLLHQTIQRALKKVGEKILLRMERPILTPITKEIHIFRYKTLLSSFELFLYIFGPYNPDPIIHDNTFWIYIEGKACSICHQDPQSYSLPHSMTYDYICSGCQAFCRPWKPSLPLRAATLMIKISQTHIYL</sequence>
<proteinExistence type="predicted"/>
<reference evidence="1" key="1">
    <citation type="submission" date="2014-05" db="EMBL/GenBank/DDBJ databases">
        <authorList>
            <person name="Chronopoulou M."/>
        </authorList>
    </citation>
    <scope>NUCLEOTIDE SEQUENCE</scope>
    <source>
        <tissue evidence="1">Whole organism</tissue>
    </source>
</reference>
<dbReference type="AlphaFoldDB" id="A0A0K2UF66"/>
<protein>
    <submittedName>
        <fullName evidence="1">Uncharacterized protein</fullName>
    </submittedName>
</protein>
<dbReference type="EMBL" id="HACA01019241">
    <property type="protein sequence ID" value="CDW36602.1"/>
    <property type="molecule type" value="Transcribed_RNA"/>
</dbReference>